<proteinExistence type="predicted"/>
<accession>A0A644UET4</accession>
<dbReference type="InterPro" id="IPR029465">
    <property type="entry name" value="ATPgrasp_TupA"/>
</dbReference>
<name>A0A644UET4_9ZZZZ</name>
<gene>
    <name evidence="1" type="ORF">SDC9_23313</name>
</gene>
<comment type="caution">
    <text evidence="1">The sequence shown here is derived from an EMBL/GenBank/DDBJ whole genome shotgun (WGS) entry which is preliminary data.</text>
</comment>
<evidence type="ECO:0008006" key="2">
    <source>
        <dbReference type="Google" id="ProtNLM"/>
    </source>
</evidence>
<protein>
    <recommendedName>
        <fullName evidence="2">Glycosyl transferase</fullName>
    </recommendedName>
</protein>
<organism evidence="1">
    <name type="scientific">bioreactor metagenome</name>
    <dbReference type="NCBI Taxonomy" id="1076179"/>
    <lineage>
        <taxon>unclassified sequences</taxon>
        <taxon>metagenomes</taxon>
        <taxon>ecological metagenomes</taxon>
    </lineage>
</organism>
<dbReference type="Pfam" id="PF14305">
    <property type="entry name" value="ATPgrasp_TupA"/>
    <property type="match status" value="1"/>
</dbReference>
<reference evidence="1" key="1">
    <citation type="submission" date="2019-08" db="EMBL/GenBank/DDBJ databases">
        <authorList>
            <person name="Kucharzyk K."/>
            <person name="Murdoch R.W."/>
            <person name="Higgins S."/>
            <person name="Loffler F."/>
        </authorList>
    </citation>
    <scope>NUCLEOTIDE SEQUENCE</scope>
</reference>
<dbReference type="EMBL" id="VSSQ01000107">
    <property type="protein sequence ID" value="MPL77457.1"/>
    <property type="molecule type" value="Genomic_DNA"/>
</dbReference>
<evidence type="ECO:0000313" key="1">
    <source>
        <dbReference type="EMBL" id="MPL77457.1"/>
    </source>
</evidence>
<sequence>MSFKDIVIKAVKNPKKILIHIWVASSRFIKSDRLYLKVYFKLLMNETLDLKNPKTFNQKIQWLKLYNKSSLCTKMVDKYEVREIIKNEIGEEYLIPIIGVWDNFDDINFDIFPNKFVLKATHDSGSVIICHDKSKFDYLYAKRKLNKAIKINYFYPGREYPYRNVKPRIIAEQLLERKDLKELMDYKFLCFNGKVKCSFICLNRNSINGLNVDFYDLNWNLLPFERKYKQSGIKISPPINYYQMIDLSEKLSSKFPFLRIDFYEIDGQIYFGEFTFHPGGGVEKFYPKKWDNILGEMIELPI</sequence>
<dbReference type="AlphaFoldDB" id="A0A644UET4"/>